<gene>
    <name evidence="1" type="ORF">LCGC14_2458210</name>
</gene>
<comment type="caution">
    <text evidence="1">The sequence shown here is derived from an EMBL/GenBank/DDBJ whole genome shotgun (WGS) entry which is preliminary data.</text>
</comment>
<dbReference type="AlphaFoldDB" id="A0A0F9DR63"/>
<proteinExistence type="predicted"/>
<accession>A0A0F9DR63</accession>
<dbReference type="EMBL" id="LAZR01038206">
    <property type="protein sequence ID" value="KKL20161.1"/>
    <property type="molecule type" value="Genomic_DNA"/>
</dbReference>
<evidence type="ECO:0000313" key="1">
    <source>
        <dbReference type="EMBL" id="KKL20161.1"/>
    </source>
</evidence>
<organism evidence="1">
    <name type="scientific">marine sediment metagenome</name>
    <dbReference type="NCBI Taxonomy" id="412755"/>
    <lineage>
        <taxon>unclassified sequences</taxon>
        <taxon>metagenomes</taxon>
        <taxon>ecological metagenomes</taxon>
    </lineage>
</organism>
<reference evidence="1" key="1">
    <citation type="journal article" date="2015" name="Nature">
        <title>Complex archaea that bridge the gap between prokaryotes and eukaryotes.</title>
        <authorList>
            <person name="Spang A."/>
            <person name="Saw J.H."/>
            <person name="Jorgensen S.L."/>
            <person name="Zaremba-Niedzwiedzka K."/>
            <person name="Martijn J."/>
            <person name="Lind A.E."/>
            <person name="van Eijk R."/>
            <person name="Schleper C."/>
            <person name="Guy L."/>
            <person name="Ettema T.J."/>
        </authorList>
    </citation>
    <scope>NUCLEOTIDE SEQUENCE</scope>
</reference>
<sequence>PYAPVGQDNVVGAEASAVEAAIPASDVGTGAESALASDRRQLHVTIDAPTTPLSISITVEPD</sequence>
<protein>
    <submittedName>
        <fullName evidence="1">Uncharacterized protein</fullName>
    </submittedName>
</protein>
<name>A0A0F9DR63_9ZZZZ</name>
<feature type="non-terminal residue" evidence="1">
    <location>
        <position position="1"/>
    </location>
</feature>